<dbReference type="GO" id="GO:0000981">
    <property type="term" value="F:DNA-binding transcription factor activity, RNA polymerase II-specific"/>
    <property type="evidence" value="ECO:0007669"/>
    <property type="project" value="TreeGrafter"/>
</dbReference>
<evidence type="ECO:0000313" key="10">
    <source>
        <dbReference type="Proteomes" id="UP000821853"/>
    </source>
</evidence>
<name>A0A9J6H8S2_HAELO</name>
<keyword evidence="2" id="KW-0479">Metal-binding</keyword>
<dbReference type="Pfam" id="PF00096">
    <property type="entry name" value="zf-C2H2"/>
    <property type="match status" value="2"/>
</dbReference>
<feature type="domain" description="C2H2-type" evidence="8">
    <location>
        <begin position="14"/>
        <end position="36"/>
    </location>
</feature>
<accession>A0A9J6H8S2</accession>
<organism evidence="9 10">
    <name type="scientific">Haemaphysalis longicornis</name>
    <name type="common">Bush tick</name>
    <dbReference type="NCBI Taxonomy" id="44386"/>
    <lineage>
        <taxon>Eukaryota</taxon>
        <taxon>Metazoa</taxon>
        <taxon>Ecdysozoa</taxon>
        <taxon>Arthropoda</taxon>
        <taxon>Chelicerata</taxon>
        <taxon>Arachnida</taxon>
        <taxon>Acari</taxon>
        <taxon>Parasitiformes</taxon>
        <taxon>Ixodida</taxon>
        <taxon>Ixodoidea</taxon>
        <taxon>Ixodidae</taxon>
        <taxon>Haemaphysalinae</taxon>
        <taxon>Haemaphysalis</taxon>
    </lineage>
</organism>
<dbReference type="PANTHER" id="PTHR24394:SF29">
    <property type="entry name" value="MYONEURIN"/>
    <property type="match status" value="1"/>
</dbReference>
<dbReference type="EMBL" id="JABSTR010001217">
    <property type="protein sequence ID" value="KAH9383652.1"/>
    <property type="molecule type" value="Genomic_DNA"/>
</dbReference>
<keyword evidence="5" id="KW-0862">Zinc</keyword>
<feature type="domain" description="C2H2-type" evidence="8">
    <location>
        <begin position="43"/>
        <end position="71"/>
    </location>
</feature>
<dbReference type="Pfam" id="PF12874">
    <property type="entry name" value="zf-met"/>
    <property type="match status" value="1"/>
</dbReference>
<dbReference type="Gene3D" id="3.30.160.60">
    <property type="entry name" value="Classic Zinc Finger"/>
    <property type="match status" value="1"/>
</dbReference>
<reference evidence="9 10" key="1">
    <citation type="journal article" date="2020" name="Cell">
        <title>Large-Scale Comparative Analyses of Tick Genomes Elucidate Their Genetic Diversity and Vector Capacities.</title>
        <authorList>
            <consortium name="Tick Genome and Microbiome Consortium (TIGMIC)"/>
            <person name="Jia N."/>
            <person name="Wang J."/>
            <person name="Shi W."/>
            <person name="Du L."/>
            <person name="Sun Y."/>
            <person name="Zhan W."/>
            <person name="Jiang J.F."/>
            <person name="Wang Q."/>
            <person name="Zhang B."/>
            <person name="Ji P."/>
            <person name="Bell-Sakyi L."/>
            <person name="Cui X.M."/>
            <person name="Yuan T.T."/>
            <person name="Jiang B.G."/>
            <person name="Yang W.F."/>
            <person name="Lam T.T."/>
            <person name="Chang Q.C."/>
            <person name="Ding S.J."/>
            <person name="Wang X.J."/>
            <person name="Zhu J.G."/>
            <person name="Ruan X.D."/>
            <person name="Zhao L."/>
            <person name="Wei J.T."/>
            <person name="Ye R.Z."/>
            <person name="Que T.C."/>
            <person name="Du C.H."/>
            <person name="Zhou Y.H."/>
            <person name="Cheng J.X."/>
            <person name="Dai P.F."/>
            <person name="Guo W.B."/>
            <person name="Han X.H."/>
            <person name="Huang E.J."/>
            <person name="Li L.F."/>
            <person name="Wei W."/>
            <person name="Gao Y.C."/>
            <person name="Liu J.Z."/>
            <person name="Shao H.Z."/>
            <person name="Wang X."/>
            <person name="Wang C.C."/>
            <person name="Yang T.C."/>
            <person name="Huo Q.B."/>
            <person name="Li W."/>
            <person name="Chen H.Y."/>
            <person name="Chen S.E."/>
            <person name="Zhou L.G."/>
            <person name="Ni X.B."/>
            <person name="Tian J.H."/>
            <person name="Sheng Y."/>
            <person name="Liu T."/>
            <person name="Pan Y.S."/>
            <person name="Xia L.Y."/>
            <person name="Li J."/>
            <person name="Zhao F."/>
            <person name="Cao W.C."/>
        </authorList>
    </citation>
    <scope>NUCLEOTIDE SEQUENCE [LARGE SCALE GENOMIC DNA]</scope>
    <source>
        <strain evidence="9">HaeL-2018</strain>
    </source>
</reference>
<evidence type="ECO:0000313" key="9">
    <source>
        <dbReference type="EMBL" id="KAH9383652.1"/>
    </source>
</evidence>
<sequence>MGHVISLLGGRRLYFCEVCHKGFDDEETMAQHRPLHDCVGSQFRCNICRGAFTRSYRLRRHLYYVHGDTQALKQAPHRCEECDVDFAMNWQLVAHRKSHENAPATCTLNPAMDNT</sequence>
<dbReference type="InterPro" id="IPR036236">
    <property type="entry name" value="Znf_C2H2_sf"/>
</dbReference>
<dbReference type="SMART" id="SM00355">
    <property type="entry name" value="ZnF_C2H2"/>
    <property type="match status" value="3"/>
</dbReference>
<dbReference type="PANTHER" id="PTHR24394">
    <property type="entry name" value="ZINC FINGER PROTEIN"/>
    <property type="match status" value="1"/>
</dbReference>
<gene>
    <name evidence="9" type="ORF">HPB48_025357</name>
</gene>
<comment type="caution">
    <text evidence="9">The sequence shown here is derived from an EMBL/GenBank/DDBJ whole genome shotgun (WGS) entry which is preliminary data.</text>
</comment>
<dbReference type="PROSITE" id="PS50157">
    <property type="entry name" value="ZINC_FINGER_C2H2_2"/>
    <property type="match status" value="3"/>
</dbReference>
<dbReference type="GO" id="GO:0005634">
    <property type="term" value="C:nucleus"/>
    <property type="evidence" value="ECO:0007669"/>
    <property type="project" value="UniProtKB-SubCell"/>
</dbReference>
<dbReference type="InterPro" id="IPR013087">
    <property type="entry name" value="Znf_C2H2_type"/>
</dbReference>
<evidence type="ECO:0000259" key="8">
    <source>
        <dbReference type="PROSITE" id="PS50157"/>
    </source>
</evidence>
<dbReference type="AlphaFoldDB" id="A0A9J6H8S2"/>
<comment type="subcellular location">
    <subcellularLocation>
        <location evidence="1">Nucleus</location>
    </subcellularLocation>
</comment>
<protein>
    <recommendedName>
        <fullName evidence="8">C2H2-type domain-containing protein</fullName>
    </recommendedName>
</protein>
<evidence type="ECO:0000256" key="2">
    <source>
        <dbReference type="ARBA" id="ARBA00022723"/>
    </source>
</evidence>
<evidence type="ECO:0000256" key="1">
    <source>
        <dbReference type="ARBA" id="ARBA00004123"/>
    </source>
</evidence>
<evidence type="ECO:0000256" key="5">
    <source>
        <dbReference type="ARBA" id="ARBA00022833"/>
    </source>
</evidence>
<evidence type="ECO:0000256" key="4">
    <source>
        <dbReference type="ARBA" id="ARBA00022771"/>
    </source>
</evidence>
<dbReference type="SUPFAM" id="SSF57667">
    <property type="entry name" value="beta-beta-alpha zinc fingers"/>
    <property type="match status" value="2"/>
</dbReference>
<keyword evidence="3" id="KW-0677">Repeat</keyword>
<feature type="domain" description="C2H2-type" evidence="8">
    <location>
        <begin position="77"/>
        <end position="104"/>
    </location>
</feature>
<keyword evidence="6" id="KW-0539">Nucleus</keyword>
<dbReference type="Proteomes" id="UP000821853">
    <property type="component" value="Unassembled WGS sequence"/>
</dbReference>
<keyword evidence="10" id="KW-1185">Reference proteome</keyword>
<keyword evidence="4 7" id="KW-0863">Zinc-finger</keyword>
<evidence type="ECO:0000256" key="3">
    <source>
        <dbReference type="ARBA" id="ARBA00022737"/>
    </source>
</evidence>
<evidence type="ECO:0000256" key="7">
    <source>
        <dbReference type="PROSITE-ProRule" id="PRU00042"/>
    </source>
</evidence>
<evidence type="ECO:0000256" key="6">
    <source>
        <dbReference type="ARBA" id="ARBA00023242"/>
    </source>
</evidence>
<dbReference type="VEuPathDB" id="VectorBase:HLOH_060765"/>
<proteinExistence type="predicted"/>
<dbReference type="GO" id="GO:0008270">
    <property type="term" value="F:zinc ion binding"/>
    <property type="evidence" value="ECO:0007669"/>
    <property type="project" value="UniProtKB-KW"/>
</dbReference>
<dbReference type="OrthoDB" id="3437960at2759"/>
<dbReference type="PROSITE" id="PS00028">
    <property type="entry name" value="ZINC_FINGER_C2H2_1"/>
    <property type="match status" value="3"/>
</dbReference>